<evidence type="ECO:0000313" key="3">
    <source>
        <dbReference type="EMBL" id="KAL2065556.1"/>
    </source>
</evidence>
<evidence type="ECO:0000256" key="2">
    <source>
        <dbReference type="SAM" id="SignalP"/>
    </source>
</evidence>
<feature type="chain" id="PRO_5046620918" evidence="2">
    <location>
        <begin position="22"/>
        <end position="364"/>
    </location>
</feature>
<keyword evidence="2" id="KW-0732">Signal</keyword>
<feature type="compositionally biased region" description="Polar residues" evidence="1">
    <location>
        <begin position="198"/>
        <end position="216"/>
    </location>
</feature>
<comment type="caution">
    <text evidence="3">The sequence shown here is derived from an EMBL/GenBank/DDBJ whole genome shotgun (WGS) entry which is preliminary data.</text>
</comment>
<feature type="signal peptide" evidence="2">
    <location>
        <begin position="1"/>
        <end position="21"/>
    </location>
</feature>
<sequence length="364" mass="40010">MQFLRILLIILFHSLFALTIAQENKTALSQQASVVTHSLYPPDYVQTPDIWTPSTRRTKPVLTPAPVARSLYPPGDVQTPDIWTPSTRRAKPSFNSNPFLNARSLYPPSDVQTPDVWTYSTRRAKPGFCSKLAPIARSLSPPGDLKTTGLWAASTLKSSPTFTFTPPFASQTLVSIYLPACLPHDPTLTPLGCREPSAGSSFSNTRNSAPIPTNPPSQATDFVWKTFVITVTRKETISQPCSRDPKSTGLQTNHRPLVGEAGKEQAGEQVLGREVITVISLLNSNGVPTTMTIMTTETAGGSMTQYHQVNKFQPPPRLQTLDLSKPHLGKVPVLDRLRAHGSYWLSVTLALACMQVQSRLEWPR</sequence>
<evidence type="ECO:0000313" key="4">
    <source>
        <dbReference type="Proteomes" id="UP001595075"/>
    </source>
</evidence>
<gene>
    <name evidence="3" type="ORF">VTL71DRAFT_3226</name>
</gene>
<protein>
    <submittedName>
        <fullName evidence="3">Uncharacterized protein</fullName>
    </submittedName>
</protein>
<feature type="region of interest" description="Disordered" evidence="1">
    <location>
        <begin position="197"/>
        <end position="216"/>
    </location>
</feature>
<reference evidence="3 4" key="1">
    <citation type="journal article" date="2024" name="Commun. Biol.">
        <title>Comparative genomic analysis of thermophilic fungi reveals convergent evolutionary adaptations and gene losses.</title>
        <authorList>
            <person name="Steindorff A.S."/>
            <person name="Aguilar-Pontes M.V."/>
            <person name="Robinson A.J."/>
            <person name="Andreopoulos B."/>
            <person name="LaButti K."/>
            <person name="Kuo A."/>
            <person name="Mondo S."/>
            <person name="Riley R."/>
            <person name="Otillar R."/>
            <person name="Haridas S."/>
            <person name="Lipzen A."/>
            <person name="Grimwood J."/>
            <person name="Schmutz J."/>
            <person name="Clum A."/>
            <person name="Reid I.D."/>
            <person name="Moisan M.C."/>
            <person name="Butler G."/>
            <person name="Nguyen T.T.M."/>
            <person name="Dewar K."/>
            <person name="Conant G."/>
            <person name="Drula E."/>
            <person name="Henrissat B."/>
            <person name="Hansel C."/>
            <person name="Singer S."/>
            <person name="Hutchinson M.I."/>
            <person name="de Vries R.P."/>
            <person name="Natvig D.O."/>
            <person name="Powell A.J."/>
            <person name="Tsang A."/>
            <person name="Grigoriev I.V."/>
        </authorList>
    </citation>
    <scope>NUCLEOTIDE SEQUENCE [LARGE SCALE GENOMIC DNA]</scope>
    <source>
        <strain evidence="3 4">CBS 494.80</strain>
    </source>
</reference>
<organism evidence="3 4">
    <name type="scientific">Oculimacula yallundae</name>
    <dbReference type="NCBI Taxonomy" id="86028"/>
    <lineage>
        <taxon>Eukaryota</taxon>
        <taxon>Fungi</taxon>
        <taxon>Dikarya</taxon>
        <taxon>Ascomycota</taxon>
        <taxon>Pezizomycotina</taxon>
        <taxon>Leotiomycetes</taxon>
        <taxon>Helotiales</taxon>
        <taxon>Ploettnerulaceae</taxon>
        <taxon>Oculimacula</taxon>
    </lineage>
</organism>
<dbReference type="Proteomes" id="UP001595075">
    <property type="component" value="Unassembled WGS sequence"/>
</dbReference>
<keyword evidence="4" id="KW-1185">Reference proteome</keyword>
<accession>A0ABR4C7Q1</accession>
<proteinExistence type="predicted"/>
<name>A0ABR4C7Q1_9HELO</name>
<dbReference type="EMBL" id="JAZHXI010000012">
    <property type="protein sequence ID" value="KAL2065556.1"/>
    <property type="molecule type" value="Genomic_DNA"/>
</dbReference>
<evidence type="ECO:0000256" key="1">
    <source>
        <dbReference type="SAM" id="MobiDB-lite"/>
    </source>
</evidence>